<dbReference type="OrthoDB" id="360521at2759"/>
<dbReference type="CDD" id="cd13229">
    <property type="entry name" value="PH_TFIIH"/>
    <property type="match status" value="1"/>
</dbReference>
<dbReference type="SUPFAM" id="SSF50729">
    <property type="entry name" value="PH domain-like"/>
    <property type="match status" value="1"/>
</dbReference>
<evidence type="ECO:0000259" key="8">
    <source>
        <dbReference type="PROSITE" id="PS50858"/>
    </source>
</evidence>
<dbReference type="STRING" id="425265.A8Q5M5"/>
<comment type="subcellular location">
    <subcellularLocation>
        <location evidence="1">Nucleus</location>
    </subcellularLocation>
</comment>
<evidence type="ECO:0000256" key="6">
    <source>
        <dbReference type="ARBA" id="ARBA00023242"/>
    </source>
</evidence>
<accession>A8Q5M5</accession>
<dbReference type="Pfam" id="PF08567">
    <property type="entry name" value="PH_TFIIH"/>
    <property type="match status" value="1"/>
</dbReference>
<evidence type="ECO:0000256" key="5">
    <source>
        <dbReference type="ARBA" id="ARBA00023163"/>
    </source>
</evidence>
<dbReference type="Gene3D" id="1.10.3970.10">
    <property type="entry name" value="BSD domain"/>
    <property type="match status" value="1"/>
</dbReference>
<gene>
    <name evidence="9" type="ORF">MGL_2795</name>
</gene>
<comment type="caution">
    <text evidence="9">The sequence shown here is derived from an EMBL/GenBank/DDBJ whole genome shotgun (WGS) entry which is preliminary data.</text>
</comment>
<dbReference type="OMA" id="SSYMHAA"/>
<dbReference type="GeneID" id="5854116"/>
<evidence type="ECO:0000256" key="2">
    <source>
        <dbReference type="ARBA" id="ARBA00009448"/>
    </source>
</evidence>
<dbReference type="InterPro" id="IPR027079">
    <property type="entry name" value="Tfb1/GTF2H1"/>
</dbReference>
<evidence type="ECO:0000256" key="3">
    <source>
        <dbReference type="ARBA" id="ARBA00022737"/>
    </source>
</evidence>
<dbReference type="KEGG" id="mgl:MGL_2795"/>
<keyword evidence="4" id="KW-0805">Transcription regulation</keyword>
<name>A8Q5M5_MALGO</name>
<dbReference type="InterPro" id="IPR005607">
    <property type="entry name" value="BSD_dom"/>
</dbReference>
<dbReference type="GO" id="GO:0006351">
    <property type="term" value="P:DNA-templated transcription"/>
    <property type="evidence" value="ECO:0007669"/>
    <property type="project" value="InterPro"/>
</dbReference>
<dbReference type="Gene3D" id="6.10.140.1200">
    <property type="match status" value="1"/>
</dbReference>
<keyword evidence="10" id="KW-1185">Reference proteome</keyword>
<dbReference type="SUPFAM" id="SSF140383">
    <property type="entry name" value="BSD domain-like"/>
    <property type="match status" value="2"/>
</dbReference>
<dbReference type="SMART" id="SM00751">
    <property type="entry name" value="BSD"/>
    <property type="match status" value="1"/>
</dbReference>
<dbReference type="PROSITE" id="PS50858">
    <property type="entry name" value="BSD"/>
    <property type="match status" value="1"/>
</dbReference>
<feature type="domain" description="BSD" evidence="8">
    <location>
        <begin position="212"/>
        <end position="264"/>
    </location>
</feature>
<dbReference type="Pfam" id="PF03909">
    <property type="entry name" value="BSD"/>
    <property type="match status" value="1"/>
</dbReference>
<keyword evidence="6" id="KW-0539">Nucleus</keyword>
<keyword evidence="3" id="KW-0677">Repeat</keyword>
<dbReference type="Proteomes" id="UP000008837">
    <property type="component" value="Unassembled WGS sequence"/>
</dbReference>
<evidence type="ECO:0000313" key="9">
    <source>
        <dbReference type="EMBL" id="EDP42595.1"/>
    </source>
</evidence>
<dbReference type="EMBL" id="AAYY01000010">
    <property type="protein sequence ID" value="EDP42595.1"/>
    <property type="molecule type" value="Genomic_DNA"/>
</dbReference>
<dbReference type="InterPro" id="IPR035925">
    <property type="entry name" value="BSD_dom_sf"/>
</dbReference>
<feature type="region of interest" description="Disordered" evidence="7">
    <location>
        <begin position="195"/>
        <end position="214"/>
    </location>
</feature>
<evidence type="ECO:0000256" key="7">
    <source>
        <dbReference type="SAM" id="MobiDB-lite"/>
    </source>
</evidence>
<dbReference type="InParanoid" id="A8Q5M5"/>
<evidence type="ECO:0000313" key="10">
    <source>
        <dbReference type="Proteomes" id="UP000008837"/>
    </source>
</evidence>
<dbReference type="InterPro" id="IPR013876">
    <property type="entry name" value="TFIIH_BTF_p62_N"/>
</dbReference>
<dbReference type="FunCoup" id="A8Q5M5">
    <property type="interactions" value="475"/>
</dbReference>
<evidence type="ECO:0000256" key="4">
    <source>
        <dbReference type="ARBA" id="ARBA00023015"/>
    </source>
</evidence>
<dbReference type="InterPro" id="IPR011993">
    <property type="entry name" value="PH-like_dom_sf"/>
</dbReference>
<sequence>METIAKALYASVSFKKVPGTLILHPNGVLEWNPSSSTSSVRGFRVPDIGLKGIQVSKPGAAQVALRIIANDQTTINGDSSALLVFSADADTAGKHRETFKERLAAAIAKTRVDQQQPPTQTGTATAHTAARMQNGTKAGREVNEVTLRGRVLRSNPQLLALHKEVVGSGTLSDADFWAHPTRATLLRAERAQMEQQAGRRGQLADPHPTQNEAGELKINITPQLIRDLFEQYPVLTRAYDENVPSRLDENTFWMRYFQSKLYHRLRTSLRSAASEQHLPSDDIFDKYLEAEDDGLEPRQPRNPHDALLNLASTEEDHTATGNIQDWTMRPGFDRRTLPLVRRFNKHAESLLTSSLGTLDERDARRVRRKTGGVDEEYEAGSEQQRKDRNLARDRSDIPWESHYEKDIVIPDLTERQSKAGRRLIIHDPHMYQAPDTNEEKSEEAEQTRFDYQRFRDDMAQWRLDLRKYVPSGATMDKTLRHMLENMKRQKEQRTSRALDELSADVYKRIVSCHAATSEFLQQFWQAVLPSMDHKHVDMEERVDKARYMLKILRRTDTRIEDIATAADSSLPGEGYDIVMDAFRTTREAVKMALTYAGEL</sequence>
<dbReference type="GO" id="GO:0006289">
    <property type="term" value="P:nucleotide-excision repair"/>
    <property type="evidence" value="ECO:0007669"/>
    <property type="project" value="InterPro"/>
</dbReference>
<feature type="region of interest" description="Disordered" evidence="7">
    <location>
        <begin position="369"/>
        <end position="393"/>
    </location>
</feature>
<feature type="compositionally biased region" description="Basic and acidic residues" evidence="7">
    <location>
        <begin position="383"/>
        <end position="393"/>
    </location>
</feature>
<proteinExistence type="inferred from homology"/>
<organism evidence="9 10">
    <name type="scientific">Malassezia globosa (strain ATCC MYA-4612 / CBS 7966)</name>
    <name type="common">Dandruff-associated fungus</name>
    <dbReference type="NCBI Taxonomy" id="425265"/>
    <lineage>
        <taxon>Eukaryota</taxon>
        <taxon>Fungi</taxon>
        <taxon>Dikarya</taxon>
        <taxon>Basidiomycota</taxon>
        <taxon>Ustilaginomycotina</taxon>
        <taxon>Malasseziomycetes</taxon>
        <taxon>Malasseziales</taxon>
        <taxon>Malasseziaceae</taxon>
        <taxon>Malassezia</taxon>
    </lineage>
</organism>
<dbReference type="AlphaFoldDB" id="A8Q5M5"/>
<keyword evidence="5" id="KW-0804">Transcription</keyword>
<comment type="similarity">
    <text evidence="2">Belongs to the TFB1 family.</text>
</comment>
<dbReference type="PANTHER" id="PTHR12856">
    <property type="entry name" value="TRANSCRIPTION INITIATION FACTOR IIH-RELATED"/>
    <property type="match status" value="1"/>
</dbReference>
<protein>
    <recommendedName>
        <fullName evidence="8">BSD domain-containing protein</fullName>
    </recommendedName>
</protein>
<dbReference type="VEuPathDB" id="FungiDB:MGL_2795"/>
<reference evidence="9 10" key="1">
    <citation type="journal article" date="2007" name="Proc. Natl. Acad. Sci. U.S.A.">
        <title>Dandruff-associated Malassezia genomes reveal convergent and divergent virulence traits shared with plant and human fungal pathogens.</title>
        <authorList>
            <person name="Xu J."/>
            <person name="Saunders C.W."/>
            <person name="Hu P."/>
            <person name="Grant R.A."/>
            <person name="Boekhout T."/>
            <person name="Kuramae E.E."/>
            <person name="Kronstad J.W."/>
            <person name="Deangelis Y.M."/>
            <person name="Reeder N.L."/>
            <person name="Johnstone K.R."/>
            <person name="Leland M."/>
            <person name="Fieno A.M."/>
            <person name="Begley W.M."/>
            <person name="Sun Y."/>
            <person name="Lacey M.P."/>
            <person name="Chaudhary T."/>
            <person name="Keough T."/>
            <person name="Chu L."/>
            <person name="Sears R."/>
            <person name="Yuan B."/>
            <person name="Dawson T.L.Jr."/>
        </authorList>
    </citation>
    <scope>NUCLEOTIDE SEQUENCE [LARGE SCALE GENOMIC DNA]</scope>
    <source>
        <strain evidence="10">ATCC MYA-4612 / CBS 7966</strain>
    </source>
</reference>
<dbReference type="GO" id="GO:0000439">
    <property type="term" value="C:transcription factor TFIIH core complex"/>
    <property type="evidence" value="ECO:0007669"/>
    <property type="project" value="InterPro"/>
</dbReference>
<dbReference type="Gene3D" id="2.30.29.30">
    <property type="entry name" value="Pleckstrin-homology domain (PH domain)/Phosphotyrosine-binding domain (PTB)"/>
    <property type="match status" value="1"/>
</dbReference>
<dbReference type="RefSeq" id="XP_001729809.1">
    <property type="nucleotide sequence ID" value="XM_001729757.1"/>
</dbReference>
<evidence type="ECO:0000256" key="1">
    <source>
        <dbReference type="ARBA" id="ARBA00004123"/>
    </source>
</evidence>